<evidence type="ECO:0000313" key="3">
    <source>
        <dbReference type="Proteomes" id="UP000198228"/>
    </source>
</evidence>
<evidence type="ECO:0000256" key="1">
    <source>
        <dbReference type="SAM" id="MobiDB-lite"/>
    </source>
</evidence>
<name>A0A1C4WTP8_9ACTN</name>
<dbReference type="RefSeq" id="WP_088960926.1">
    <property type="nucleotide sequence ID" value="NZ_LT607410.1"/>
</dbReference>
<reference evidence="2 3" key="1">
    <citation type="submission" date="2016-06" db="EMBL/GenBank/DDBJ databases">
        <authorList>
            <person name="Kjaerup R.B."/>
            <person name="Dalgaard T.S."/>
            <person name="Juul-Madsen H.R."/>
        </authorList>
    </citation>
    <scope>NUCLEOTIDE SEQUENCE [LARGE SCALE GENOMIC DNA]</scope>
    <source>
        <strain evidence="2 3">DSM 43821</strain>
    </source>
</reference>
<protein>
    <submittedName>
        <fullName evidence="2">Uncharacterized protein</fullName>
    </submittedName>
</protein>
<dbReference type="Proteomes" id="UP000198228">
    <property type="component" value="Chromosome I"/>
</dbReference>
<dbReference type="EMBL" id="LT607410">
    <property type="protein sequence ID" value="SCE99592.1"/>
    <property type="molecule type" value="Genomic_DNA"/>
</dbReference>
<evidence type="ECO:0000313" key="2">
    <source>
        <dbReference type="EMBL" id="SCE99592.1"/>
    </source>
</evidence>
<dbReference type="AlphaFoldDB" id="A0A1C4WTP8"/>
<feature type="compositionally biased region" description="Low complexity" evidence="1">
    <location>
        <begin position="57"/>
        <end position="79"/>
    </location>
</feature>
<accession>A0A1C4WTP8</accession>
<gene>
    <name evidence="2" type="ORF">GA0074696_2112</name>
</gene>
<organism evidence="2 3">
    <name type="scientific">Micromonospora purpureochromogenes</name>
    <dbReference type="NCBI Taxonomy" id="47872"/>
    <lineage>
        <taxon>Bacteria</taxon>
        <taxon>Bacillati</taxon>
        <taxon>Actinomycetota</taxon>
        <taxon>Actinomycetes</taxon>
        <taxon>Micromonosporales</taxon>
        <taxon>Micromonosporaceae</taxon>
        <taxon>Micromonospora</taxon>
    </lineage>
</organism>
<feature type="region of interest" description="Disordered" evidence="1">
    <location>
        <begin position="1"/>
        <end position="135"/>
    </location>
</feature>
<feature type="compositionally biased region" description="Basic residues" evidence="1">
    <location>
        <begin position="112"/>
        <end position="121"/>
    </location>
</feature>
<sequence length="135" mass="14626">MAHGEAEHGCAQGEPCRLGNHEQQGPLRPHRRLAAVPCPTEQAGWAPERAEDEVAVPRQRPAEPATPEAATSRPRGVEPGPRPPAGEPAASGEPDPTTPRACRSDLAGWAGAHRHGPVRPSRRPDRRERPPHRWC</sequence>
<proteinExistence type="predicted"/>